<dbReference type="OrthoDB" id="4117659at2759"/>
<keyword evidence="2" id="KW-0732">Signal</keyword>
<feature type="region of interest" description="Disordered" evidence="1">
    <location>
        <begin position="51"/>
        <end position="71"/>
    </location>
</feature>
<organism evidence="3 4">
    <name type="scientific">Endocarpon pusillum</name>
    <dbReference type="NCBI Taxonomy" id="364733"/>
    <lineage>
        <taxon>Eukaryota</taxon>
        <taxon>Fungi</taxon>
        <taxon>Dikarya</taxon>
        <taxon>Ascomycota</taxon>
        <taxon>Pezizomycotina</taxon>
        <taxon>Eurotiomycetes</taxon>
        <taxon>Chaetothyriomycetidae</taxon>
        <taxon>Verrucariales</taxon>
        <taxon>Verrucariaceae</taxon>
        <taxon>Endocarpon</taxon>
    </lineage>
</organism>
<proteinExistence type="predicted"/>
<evidence type="ECO:0000313" key="4">
    <source>
        <dbReference type="Proteomes" id="UP000606974"/>
    </source>
</evidence>
<evidence type="ECO:0000313" key="3">
    <source>
        <dbReference type="EMBL" id="KAF7509352.1"/>
    </source>
</evidence>
<dbReference type="EMBL" id="JAACFV010000042">
    <property type="protein sequence ID" value="KAF7509352.1"/>
    <property type="molecule type" value="Genomic_DNA"/>
</dbReference>
<dbReference type="Proteomes" id="UP000606974">
    <property type="component" value="Unassembled WGS sequence"/>
</dbReference>
<evidence type="ECO:0000256" key="1">
    <source>
        <dbReference type="SAM" id="MobiDB-lite"/>
    </source>
</evidence>
<name>A0A8H7E4R9_9EURO</name>
<accession>A0A8H7E4R9</accession>
<reference evidence="3" key="1">
    <citation type="submission" date="2020-02" db="EMBL/GenBank/DDBJ databases">
        <authorList>
            <person name="Palmer J.M."/>
        </authorList>
    </citation>
    <scope>NUCLEOTIDE SEQUENCE</scope>
    <source>
        <strain evidence="3">EPUS1.4</strain>
        <tissue evidence="3">Thallus</tissue>
    </source>
</reference>
<feature type="compositionally biased region" description="Low complexity" evidence="1">
    <location>
        <begin position="53"/>
        <end position="70"/>
    </location>
</feature>
<sequence>MCKAHVLRFSCSHGLLMSLDFCPCGPCPLLKSTGKSLPQQPRCCYNCQKKRNGSNASSGSSSRSSCSSSDSGDDNTGHLAALTPTLPKVVTKSPRAGDYVMRPCMQSYGSSQYQKTFSFACSQDHAPPPQYDSLPAFLPHQNHDCPCCQFEAVCARSDTDIIADAVGSWPLVREDRQKTKRPDWEWKESLGAQERYIEERRQEEKEMLYMVARKWQQDLKGMRVMCDGEGGASLMG</sequence>
<comment type="caution">
    <text evidence="3">The sequence shown here is derived from an EMBL/GenBank/DDBJ whole genome shotgun (WGS) entry which is preliminary data.</text>
</comment>
<protein>
    <submittedName>
        <fullName evidence="3">Uncharacterized protein</fullName>
    </submittedName>
</protein>
<keyword evidence="4" id="KW-1185">Reference proteome</keyword>
<feature type="chain" id="PRO_5034292857" evidence="2">
    <location>
        <begin position="19"/>
        <end position="236"/>
    </location>
</feature>
<gene>
    <name evidence="3" type="ORF">GJ744_008075</name>
</gene>
<evidence type="ECO:0000256" key="2">
    <source>
        <dbReference type="SAM" id="SignalP"/>
    </source>
</evidence>
<dbReference type="AlphaFoldDB" id="A0A8H7E4R9"/>
<feature type="signal peptide" evidence="2">
    <location>
        <begin position="1"/>
        <end position="18"/>
    </location>
</feature>